<proteinExistence type="predicted"/>
<sequence>MHHFSGVASGQVHQIAYQCGQFLDLSQHIGTQVDHLLLG</sequence>
<dbReference type="EMBL" id="CSBK01004706">
    <property type="protein sequence ID" value="CPC11559.1"/>
    <property type="molecule type" value="Genomic_DNA"/>
</dbReference>
<dbReference type="AlphaFoldDB" id="A0A916LHG2"/>
<gene>
    <name evidence="1" type="ORF">ERS007739_05571</name>
</gene>
<evidence type="ECO:0000313" key="2">
    <source>
        <dbReference type="Proteomes" id="UP000039021"/>
    </source>
</evidence>
<organism evidence="1 2">
    <name type="scientific">Mycobacterium tuberculosis</name>
    <dbReference type="NCBI Taxonomy" id="1773"/>
    <lineage>
        <taxon>Bacteria</taxon>
        <taxon>Bacillati</taxon>
        <taxon>Actinomycetota</taxon>
        <taxon>Actinomycetes</taxon>
        <taxon>Mycobacteriales</taxon>
        <taxon>Mycobacteriaceae</taxon>
        <taxon>Mycobacterium</taxon>
        <taxon>Mycobacterium tuberculosis complex</taxon>
    </lineage>
</organism>
<name>A0A916LHG2_MYCTX</name>
<reference evidence="2" key="1">
    <citation type="submission" date="2015-03" db="EMBL/GenBank/DDBJ databases">
        <authorList>
            <consortium name="Pathogen Informatics"/>
        </authorList>
    </citation>
    <scope>NUCLEOTIDE SEQUENCE [LARGE SCALE GENOMIC DNA]</scope>
    <source>
        <strain evidence="2">N09902308</strain>
    </source>
</reference>
<dbReference type="Proteomes" id="UP000039021">
    <property type="component" value="Unassembled WGS sequence"/>
</dbReference>
<comment type="caution">
    <text evidence="1">The sequence shown here is derived from an EMBL/GenBank/DDBJ whole genome shotgun (WGS) entry which is preliminary data.</text>
</comment>
<protein>
    <submittedName>
        <fullName evidence="1">Uncharacterized protein</fullName>
    </submittedName>
</protein>
<accession>A0A916LHG2</accession>
<evidence type="ECO:0000313" key="1">
    <source>
        <dbReference type="EMBL" id="CPC11559.1"/>
    </source>
</evidence>